<protein>
    <submittedName>
        <fullName evidence="2">Uncharacterized protein</fullName>
    </submittedName>
</protein>
<keyword evidence="3" id="KW-1185">Reference proteome</keyword>
<feature type="region of interest" description="Disordered" evidence="1">
    <location>
        <begin position="1"/>
        <end position="20"/>
    </location>
</feature>
<dbReference type="AlphaFoldDB" id="A0A8K0SJV3"/>
<dbReference type="EMBL" id="JAGPNK010000008">
    <property type="protein sequence ID" value="KAH7316462.1"/>
    <property type="molecule type" value="Genomic_DNA"/>
</dbReference>
<proteinExistence type="predicted"/>
<evidence type="ECO:0000313" key="3">
    <source>
        <dbReference type="Proteomes" id="UP000813444"/>
    </source>
</evidence>
<feature type="compositionally biased region" description="Polar residues" evidence="1">
    <location>
        <begin position="10"/>
        <end position="20"/>
    </location>
</feature>
<accession>A0A8K0SJV3</accession>
<dbReference type="Proteomes" id="UP000813444">
    <property type="component" value="Unassembled WGS sequence"/>
</dbReference>
<sequence length="279" mass="30587">MVSVKCETPGTRQPVASHSESLGPGDISCVWFKFRVWTEQRWSAAHVVGRDGLVHAAGSRSQLIMDANCPASATPTPSTNLQHLSHLSSCHLVTRHSSLVTRHSSLVTCLLHVLCVSSHHVAEMASAQTIGFGSRQWRISDHSGQCLVRPSHIANRAGFGLLPRPGGFGPRDQGSIKEGVSFLLSHTFCCRDRNPWMNLITHRCSSCHTYSDEANPSNVKAGRSPRQWAGGQLPSSIYIAHSSTLFFLHSPLTIGAFKEKRQPISTKRSSHASPNFQYF</sequence>
<reference evidence="2" key="1">
    <citation type="journal article" date="2021" name="Nat. Commun.">
        <title>Genetic determinants of endophytism in the Arabidopsis root mycobiome.</title>
        <authorList>
            <person name="Mesny F."/>
            <person name="Miyauchi S."/>
            <person name="Thiergart T."/>
            <person name="Pickel B."/>
            <person name="Atanasova L."/>
            <person name="Karlsson M."/>
            <person name="Huettel B."/>
            <person name="Barry K.W."/>
            <person name="Haridas S."/>
            <person name="Chen C."/>
            <person name="Bauer D."/>
            <person name="Andreopoulos W."/>
            <person name="Pangilinan J."/>
            <person name="LaButti K."/>
            <person name="Riley R."/>
            <person name="Lipzen A."/>
            <person name="Clum A."/>
            <person name="Drula E."/>
            <person name="Henrissat B."/>
            <person name="Kohler A."/>
            <person name="Grigoriev I.V."/>
            <person name="Martin F.M."/>
            <person name="Hacquard S."/>
        </authorList>
    </citation>
    <scope>NUCLEOTIDE SEQUENCE</scope>
    <source>
        <strain evidence="2">MPI-CAGE-CH-0235</strain>
    </source>
</reference>
<organism evidence="2 3">
    <name type="scientific">Stachybotrys elegans</name>
    <dbReference type="NCBI Taxonomy" id="80388"/>
    <lineage>
        <taxon>Eukaryota</taxon>
        <taxon>Fungi</taxon>
        <taxon>Dikarya</taxon>
        <taxon>Ascomycota</taxon>
        <taxon>Pezizomycotina</taxon>
        <taxon>Sordariomycetes</taxon>
        <taxon>Hypocreomycetidae</taxon>
        <taxon>Hypocreales</taxon>
        <taxon>Stachybotryaceae</taxon>
        <taxon>Stachybotrys</taxon>
    </lineage>
</organism>
<evidence type="ECO:0000256" key="1">
    <source>
        <dbReference type="SAM" id="MobiDB-lite"/>
    </source>
</evidence>
<gene>
    <name evidence="2" type="ORF">B0I35DRAFT_254113</name>
</gene>
<comment type="caution">
    <text evidence="2">The sequence shown here is derived from an EMBL/GenBank/DDBJ whole genome shotgun (WGS) entry which is preliminary data.</text>
</comment>
<evidence type="ECO:0000313" key="2">
    <source>
        <dbReference type="EMBL" id="KAH7316462.1"/>
    </source>
</evidence>
<name>A0A8K0SJV3_9HYPO</name>